<protein>
    <recommendedName>
        <fullName evidence="2">CMP/dCMP-type deaminase domain-containing protein</fullName>
    </recommendedName>
</protein>
<feature type="chain" id="PRO_5005189345" description="CMP/dCMP-type deaminase domain-containing protein" evidence="1">
    <location>
        <begin position="23"/>
        <end position="222"/>
    </location>
</feature>
<dbReference type="CDD" id="cd01285">
    <property type="entry name" value="nucleoside_deaminase"/>
    <property type="match status" value="1"/>
</dbReference>
<dbReference type="Gene3D" id="3.40.140.10">
    <property type="entry name" value="Cytidine Deaminase, domain 2"/>
    <property type="match status" value="1"/>
</dbReference>
<reference evidence="3" key="1">
    <citation type="submission" date="2014-11" db="EMBL/GenBank/DDBJ databases">
        <authorList>
            <person name="Otto D Thomas"/>
            <person name="Naeem Raeece"/>
        </authorList>
    </citation>
    <scope>NUCLEOTIDE SEQUENCE</scope>
</reference>
<proteinExistence type="predicted"/>
<feature type="domain" description="CMP/dCMP-type deaminase" evidence="2">
    <location>
        <begin position="66"/>
        <end position="173"/>
    </location>
</feature>
<dbReference type="Pfam" id="PF00383">
    <property type="entry name" value="dCMP_cyt_deam_1"/>
    <property type="match status" value="1"/>
</dbReference>
<keyword evidence="1" id="KW-0732">Signal</keyword>
<dbReference type="SUPFAM" id="SSF53927">
    <property type="entry name" value="Cytidine deaminase-like"/>
    <property type="match status" value="1"/>
</dbReference>
<dbReference type="InterPro" id="IPR016193">
    <property type="entry name" value="Cytidine_deaminase-like"/>
</dbReference>
<dbReference type="AlphaFoldDB" id="A0A0G4FNQ1"/>
<sequence>MGVLIKVLVVVGGLSILCPGSCTVVQTESFGPFSDALLEEYDASVTSWEENLPGCAAAFSSLNHTAEMEYLVKRAIELQRPFTASVVSVRTRERLAEGAADINNPLEHGETVALRNFQEAVGVDGTFADPLALYTTAESCPMCAAAEVWAGISLVVYGTSRPTLVEIGGFGPFSMRAQEVFEDAAASHDKSYPAPCQLGGVLSSETDRLFKKQQASTQELFL</sequence>
<dbReference type="InterPro" id="IPR002125">
    <property type="entry name" value="CMP_dCMP_dom"/>
</dbReference>
<accession>A0A0G4FNQ1</accession>
<dbReference type="VEuPathDB" id="CryptoDB:Cvel_17969"/>
<dbReference type="PROSITE" id="PS51747">
    <property type="entry name" value="CYT_DCMP_DEAMINASES_2"/>
    <property type="match status" value="1"/>
</dbReference>
<dbReference type="GO" id="GO:0003824">
    <property type="term" value="F:catalytic activity"/>
    <property type="evidence" value="ECO:0007669"/>
    <property type="project" value="InterPro"/>
</dbReference>
<evidence type="ECO:0000256" key="1">
    <source>
        <dbReference type="SAM" id="SignalP"/>
    </source>
</evidence>
<feature type="signal peptide" evidence="1">
    <location>
        <begin position="1"/>
        <end position="22"/>
    </location>
</feature>
<dbReference type="EMBL" id="CDMZ01000510">
    <property type="protein sequence ID" value="CEM15850.1"/>
    <property type="molecule type" value="Genomic_DNA"/>
</dbReference>
<gene>
    <name evidence="3" type="ORF">Cvel_17969</name>
</gene>
<evidence type="ECO:0000313" key="3">
    <source>
        <dbReference type="EMBL" id="CEM15850.1"/>
    </source>
</evidence>
<organism evidence="3">
    <name type="scientific">Chromera velia CCMP2878</name>
    <dbReference type="NCBI Taxonomy" id="1169474"/>
    <lineage>
        <taxon>Eukaryota</taxon>
        <taxon>Sar</taxon>
        <taxon>Alveolata</taxon>
        <taxon>Colpodellida</taxon>
        <taxon>Chromeraceae</taxon>
        <taxon>Chromera</taxon>
    </lineage>
</organism>
<name>A0A0G4FNQ1_9ALVE</name>
<evidence type="ECO:0000259" key="2">
    <source>
        <dbReference type="PROSITE" id="PS51747"/>
    </source>
</evidence>